<feature type="domain" description="DUF5672" evidence="3">
    <location>
        <begin position="136"/>
        <end position="260"/>
    </location>
</feature>
<dbReference type="EMBL" id="CAWUHD010000173">
    <property type="protein sequence ID" value="CAK7237057.1"/>
    <property type="molecule type" value="Genomic_DNA"/>
</dbReference>
<feature type="compositionally biased region" description="Low complexity" evidence="1">
    <location>
        <begin position="358"/>
        <end position="369"/>
    </location>
</feature>
<keyword evidence="2" id="KW-0812">Transmembrane</keyword>
<feature type="region of interest" description="Disordered" evidence="1">
    <location>
        <begin position="358"/>
        <end position="411"/>
    </location>
</feature>
<dbReference type="Proteomes" id="UP001642482">
    <property type="component" value="Unassembled WGS sequence"/>
</dbReference>
<protein>
    <recommendedName>
        <fullName evidence="3">DUF5672 domain-containing protein</fullName>
    </recommendedName>
</protein>
<keyword evidence="5" id="KW-1185">Reference proteome</keyword>
<comment type="caution">
    <text evidence="4">The sequence shown here is derived from an EMBL/GenBank/DDBJ whole genome shotgun (WGS) entry which is preliminary data.</text>
</comment>
<name>A0ABP0CY48_9PEZI</name>
<dbReference type="InterPro" id="IPR043729">
    <property type="entry name" value="DUF5672"/>
</dbReference>
<evidence type="ECO:0000256" key="2">
    <source>
        <dbReference type="SAM" id="Phobius"/>
    </source>
</evidence>
<sequence length="411" mass="45590">MSSQHNQAGGIFAVTKAKMFILVSLIFTWWVAHLLPHYEPMIRTQISSRLQEARQKIPSIKVDWHVPVEPESMFNSSKVALIIEPRPLPHLVPLVLHMATVVPPDWRFVFIGSDKSVFSVSRAHAIKHQQVIGKLDLMVLPEPWNISSKEMVFRMLTDIRFYDEFLPGVEWILKYESDSILCGNSPTSLNDWLDWSWAGAPRSADDRFSGNGGLSLRKVSAIRRILRFQARYNNSEPEDEWFGRRLWVLPGEKVTSGLTALAVENVYVENTMGFHIPDSGRSLPDNVWKDPAQRKKIFDYCPELSLIMDMKLERERCAGDDKMGNIGPTREETARQKEISLASVASVSRAKASKASAASVASVASVSKAKAAEKTPKSAAPSQSGAVPASVKSGEAAVQTAPAVEEPADAI</sequence>
<keyword evidence="2" id="KW-0472">Membrane</keyword>
<evidence type="ECO:0000313" key="5">
    <source>
        <dbReference type="Proteomes" id="UP001642482"/>
    </source>
</evidence>
<accession>A0ABP0CY48</accession>
<organism evidence="4 5">
    <name type="scientific">Sporothrix eucalyptigena</name>
    <dbReference type="NCBI Taxonomy" id="1812306"/>
    <lineage>
        <taxon>Eukaryota</taxon>
        <taxon>Fungi</taxon>
        <taxon>Dikarya</taxon>
        <taxon>Ascomycota</taxon>
        <taxon>Pezizomycotina</taxon>
        <taxon>Sordariomycetes</taxon>
        <taxon>Sordariomycetidae</taxon>
        <taxon>Ophiostomatales</taxon>
        <taxon>Ophiostomataceae</taxon>
        <taxon>Sporothrix</taxon>
    </lineage>
</organism>
<dbReference type="Pfam" id="PF18922">
    <property type="entry name" value="DUF5672"/>
    <property type="match status" value="1"/>
</dbReference>
<evidence type="ECO:0000313" key="4">
    <source>
        <dbReference type="EMBL" id="CAK7237057.1"/>
    </source>
</evidence>
<gene>
    <name evidence="4" type="ORF">SEUCBS140593_009829</name>
</gene>
<evidence type="ECO:0000256" key="1">
    <source>
        <dbReference type="SAM" id="MobiDB-lite"/>
    </source>
</evidence>
<keyword evidence="2" id="KW-1133">Transmembrane helix</keyword>
<evidence type="ECO:0000259" key="3">
    <source>
        <dbReference type="Pfam" id="PF18922"/>
    </source>
</evidence>
<proteinExistence type="predicted"/>
<reference evidence="4 5" key="1">
    <citation type="submission" date="2024-01" db="EMBL/GenBank/DDBJ databases">
        <authorList>
            <person name="Allen C."/>
            <person name="Tagirdzhanova G."/>
        </authorList>
    </citation>
    <scope>NUCLEOTIDE SEQUENCE [LARGE SCALE GENOMIC DNA]</scope>
</reference>
<feature type="transmembrane region" description="Helical" evidence="2">
    <location>
        <begin position="20"/>
        <end position="38"/>
    </location>
</feature>